<dbReference type="InterPro" id="IPR029063">
    <property type="entry name" value="SAM-dependent_MTases_sf"/>
</dbReference>
<evidence type="ECO:0000313" key="3">
    <source>
        <dbReference type="Proteomes" id="UP000256970"/>
    </source>
</evidence>
<dbReference type="EMBL" id="FNXT01000925">
    <property type="protein sequence ID" value="SZX69374.1"/>
    <property type="molecule type" value="Genomic_DNA"/>
</dbReference>
<dbReference type="AlphaFoldDB" id="A0A383VX85"/>
<name>A0A383VX85_TETOB</name>
<feature type="region of interest" description="Disordered" evidence="1">
    <location>
        <begin position="232"/>
        <end position="270"/>
    </location>
</feature>
<keyword evidence="3" id="KW-1185">Reference proteome</keyword>
<protein>
    <recommendedName>
        <fullName evidence="4">Methyltransferase type 11 domain-containing protein</fullName>
    </recommendedName>
</protein>
<dbReference type="SUPFAM" id="SSF53335">
    <property type="entry name" value="S-adenosyl-L-methionine-dependent methyltransferases"/>
    <property type="match status" value="1"/>
</dbReference>
<proteinExistence type="predicted"/>
<evidence type="ECO:0000256" key="1">
    <source>
        <dbReference type="SAM" id="MobiDB-lite"/>
    </source>
</evidence>
<sequence length="270" mass="28128">MWGHLAGLLQARPFPTAVDMSCAMPGAAGAELAQWGFCVAEVAPPGQGPPWAHAPRLPPGCSDLVTVLPGPPSMAAAELLAEARRLMAKGGYLAVAWNDRDLSSPFVCGLEALLEAVNPDYCRASRQHDPPAWTNALTDGGALRLVSFSNHPHGLAMPRCGALQDLLGGLACVRAHLAASSATRKHFHREVARLVQQHFGEARPFELPLVTKLYVLRSQPAAAAAAAHCGSGASATDSSSGSSSGCGHCGGEDESDDEGQSMQALVRKRA</sequence>
<gene>
    <name evidence="2" type="ORF">BQ4739_LOCUS9659</name>
</gene>
<feature type="compositionally biased region" description="Low complexity" evidence="1">
    <location>
        <begin position="232"/>
        <end position="246"/>
    </location>
</feature>
<accession>A0A383VX85</accession>
<evidence type="ECO:0008006" key="4">
    <source>
        <dbReference type="Google" id="ProtNLM"/>
    </source>
</evidence>
<reference evidence="2 3" key="1">
    <citation type="submission" date="2016-10" db="EMBL/GenBank/DDBJ databases">
        <authorList>
            <person name="Cai Z."/>
        </authorList>
    </citation>
    <scope>NUCLEOTIDE SEQUENCE [LARGE SCALE GENOMIC DNA]</scope>
</reference>
<dbReference type="Proteomes" id="UP000256970">
    <property type="component" value="Unassembled WGS sequence"/>
</dbReference>
<evidence type="ECO:0000313" key="2">
    <source>
        <dbReference type="EMBL" id="SZX69374.1"/>
    </source>
</evidence>
<organism evidence="2 3">
    <name type="scientific">Tetradesmus obliquus</name>
    <name type="common">Green alga</name>
    <name type="synonym">Acutodesmus obliquus</name>
    <dbReference type="NCBI Taxonomy" id="3088"/>
    <lineage>
        <taxon>Eukaryota</taxon>
        <taxon>Viridiplantae</taxon>
        <taxon>Chlorophyta</taxon>
        <taxon>core chlorophytes</taxon>
        <taxon>Chlorophyceae</taxon>
        <taxon>CS clade</taxon>
        <taxon>Sphaeropleales</taxon>
        <taxon>Scenedesmaceae</taxon>
        <taxon>Tetradesmus</taxon>
    </lineage>
</organism>